<organism evidence="1 2">
    <name type="scientific">Scortum barcoo</name>
    <name type="common">barcoo grunter</name>
    <dbReference type="NCBI Taxonomy" id="214431"/>
    <lineage>
        <taxon>Eukaryota</taxon>
        <taxon>Metazoa</taxon>
        <taxon>Chordata</taxon>
        <taxon>Craniata</taxon>
        <taxon>Vertebrata</taxon>
        <taxon>Euteleostomi</taxon>
        <taxon>Actinopterygii</taxon>
        <taxon>Neopterygii</taxon>
        <taxon>Teleostei</taxon>
        <taxon>Neoteleostei</taxon>
        <taxon>Acanthomorphata</taxon>
        <taxon>Eupercaria</taxon>
        <taxon>Centrarchiformes</taxon>
        <taxon>Terapontoidei</taxon>
        <taxon>Terapontidae</taxon>
        <taxon>Scortum</taxon>
    </lineage>
</organism>
<dbReference type="EMBL" id="CM041544">
    <property type="protein sequence ID" value="KAI3363162.1"/>
    <property type="molecule type" value="Genomic_DNA"/>
</dbReference>
<evidence type="ECO:0000313" key="1">
    <source>
        <dbReference type="EMBL" id="KAI3363162.1"/>
    </source>
</evidence>
<evidence type="ECO:0000313" key="2">
    <source>
        <dbReference type="Proteomes" id="UP000831701"/>
    </source>
</evidence>
<comment type="caution">
    <text evidence="1">The sequence shown here is derived from an EMBL/GenBank/DDBJ whole genome shotgun (WGS) entry which is preliminary data.</text>
</comment>
<reference evidence="1" key="1">
    <citation type="submission" date="2022-04" db="EMBL/GenBank/DDBJ databases">
        <title>Jade perch genome.</title>
        <authorList>
            <person name="Chao B."/>
        </authorList>
    </citation>
    <scope>NUCLEOTIDE SEQUENCE</scope>
    <source>
        <strain evidence="1">CB-2022</strain>
    </source>
</reference>
<keyword evidence="2" id="KW-1185">Reference proteome</keyword>
<protein>
    <submittedName>
        <fullName evidence="1">Uncharacterized protein</fullName>
    </submittedName>
</protein>
<proteinExistence type="predicted"/>
<sequence>ERGSLRVALRSDAVAASSERLILFSPQQQQQLPAAGATAGARLSAAAVMHPMPVCSVSGGDIFDCIQKGNIEQCIHLVQNDRPVLKQKGWGGFTPLHYAALHGNRAMVDLFLSNGADPNLTCDAGQTAFHFGCRQGNIYIIHQMMQYGADLRLIDLQGKTSLHHAVTGGNIVAIHYLWETGMFRFSDTDMYQVTPLHLAASTGNTEVVRYLLREQRCSVDAVDQQGATALHVAAERGGVEVCWTLLQRTGCRMLYQKNHSGLTPLDLSKQGKTFRHQQLTKLLSRYINEPIHHKPRESHVLYYWTLFFPTLSGAAILLIAAMLGGYGGLICGLLFPWLARSIFTQYHRMTTYQSALVQVSMVHFSLVLGLFCKVLTQDPGTLDRADADPQFSCIADLVENNQSPHRFCPYCELFPPDCTKHCKLCDMCIKDYDHHCLFLNRCVGRGNHRLFLLFILSMVIAHLLFVATATNYLYDKMPAGSHSFSLWLRLLGQEFWVVVMMIMNGLTLLWEVWLLTEQFDAVATGTTTYFRQCESAARQRSLIQRWVIVLSFLLEGRRRKWPQWRRIQCAEGFAAMKPSRTPLSSDKSLELAARSKSMVLGELSRLSRPCSPLDQEKALKAGWLKRQRSIMKNWQLRWFVLRTEALYFYKDQDETKAQGCIPLQGSQVNELPANQDEPGRHPFEIVPGGAGEKDRTGISHESFLLMANSQSDMEEWVRAIRRVIWAPLGGGVFGQHLEETMLYEAQCGAQQLVPVLVKQCVCFIRKHGLKEEGLFRAPGQTNHVRELQDAFDRGEKPVFDSTTDVHTVASLLKLYIRELPEPIIPFSKHTQFLSCAQLLTKDKEKGILELGKQVKALPQVNYNLLKYICKFLDEVQSHSNENKMSVQNLATVFGPNILRARVEDPVTMMEGCKYAHSTGSSQVQHLMTVVLISEHAQLYRQEETETETKIPPQEQLSPLQRCKVEWLSQDDADSTPSSGTDSKTQKEKPQSSTPTAPSPVTTSEKGEDGPVEGKGKFKTEEKVDGKAECKTEGKGGSEVAVSPSKQSKALPSWRCSFKGSAASGGQRGKIGGSAGDVSAAGGSNWLMNGLSSLRAHRRTTSSGERLKDSTLSLKDSTLSLKETTLSLKDSQRDSDEDSPQTSLSHRALHQSHRLSAYDNLAPPSLSLPADTSSIWTSFEISLTEPEGSDKAVKLGQGQERPTEVRDSTSTLDHSASGTEDDPAGTNEGLTNMLTQLKQELKKQRTSYETCIRKLEESCSRYQSQVNRLEEELDQEKKKFHMLEIRLRNSERAHQDAENRNILLQQEMEEFFKTLGDLTTGATRTN</sequence>
<name>A0ACB8W584_9TELE</name>
<accession>A0ACB8W584</accession>
<gene>
    <name evidence="1" type="ORF">L3Q82_011812</name>
</gene>
<feature type="non-terminal residue" evidence="1">
    <location>
        <position position="1"/>
    </location>
</feature>
<dbReference type="Proteomes" id="UP000831701">
    <property type="component" value="Chromosome 14"/>
</dbReference>